<accession>A0A151MHW4</accession>
<evidence type="ECO:0000313" key="2">
    <source>
        <dbReference type="Proteomes" id="UP000050525"/>
    </source>
</evidence>
<dbReference type="EMBL" id="AKHW03006155">
    <property type="protein sequence ID" value="KYO23970.1"/>
    <property type="molecule type" value="Genomic_DNA"/>
</dbReference>
<dbReference type="Proteomes" id="UP000050525">
    <property type="component" value="Unassembled WGS sequence"/>
</dbReference>
<gene>
    <name evidence="1" type="ORF">Y1Q_0004572</name>
</gene>
<name>A0A151MHW4_ALLMI</name>
<evidence type="ECO:0000313" key="1">
    <source>
        <dbReference type="EMBL" id="KYO23970.1"/>
    </source>
</evidence>
<protein>
    <submittedName>
        <fullName evidence="1">Uncharacterized protein</fullName>
    </submittedName>
</protein>
<dbReference type="AlphaFoldDB" id="A0A151MHW4"/>
<comment type="caution">
    <text evidence="1">The sequence shown here is derived from an EMBL/GenBank/DDBJ whole genome shotgun (WGS) entry which is preliminary data.</text>
</comment>
<proteinExistence type="predicted"/>
<reference evidence="1 2" key="1">
    <citation type="journal article" date="2012" name="Genome Biol.">
        <title>Sequencing three crocodilian genomes to illuminate the evolution of archosaurs and amniotes.</title>
        <authorList>
            <person name="St John J.A."/>
            <person name="Braun E.L."/>
            <person name="Isberg S.R."/>
            <person name="Miles L.G."/>
            <person name="Chong A.Y."/>
            <person name="Gongora J."/>
            <person name="Dalzell P."/>
            <person name="Moran C."/>
            <person name="Bed'hom B."/>
            <person name="Abzhanov A."/>
            <person name="Burgess S.C."/>
            <person name="Cooksey A.M."/>
            <person name="Castoe T.A."/>
            <person name="Crawford N.G."/>
            <person name="Densmore L.D."/>
            <person name="Drew J.C."/>
            <person name="Edwards S.V."/>
            <person name="Faircloth B.C."/>
            <person name="Fujita M.K."/>
            <person name="Greenwold M.J."/>
            <person name="Hoffmann F.G."/>
            <person name="Howard J.M."/>
            <person name="Iguchi T."/>
            <person name="Janes D.E."/>
            <person name="Khan S.Y."/>
            <person name="Kohno S."/>
            <person name="de Koning A.J."/>
            <person name="Lance S.L."/>
            <person name="McCarthy F.M."/>
            <person name="McCormack J.E."/>
            <person name="Merchant M.E."/>
            <person name="Peterson D.G."/>
            <person name="Pollock D.D."/>
            <person name="Pourmand N."/>
            <person name="Raney B.J."/>
            <person name="Roessler K.A."/>
            <person name="Sanford J.R."/>
            <person name="Sawyer R.H."/>
            <person name="Schmidt C.J."/>
            <person name="Triplett E.W."/>
            <person name="Tuberville T.D."/>
            <person name="Venegas-Anaya M."/>
            <person name="Howard J.T."/>
            <person name="Jarvis E.D."/>
            <person name="Guillette L.J.Jr."/>
            <person name="Glenn T.C."/>
            <person name="Green R.E."/>
            <person name="Ray D.A."/>
        </authorList>
    </citation>
    <scope>NUCLEOTIDE SEQUENCE [LARGE SCALE GENOMIC DNA]</scope>
    <source>
        <strain evidence="1">KSC_2009_1</strain>
    </source>
</reference>
<sequence length="131" mass="14479">MPISCRTTSCQQGCSKSSTTTVRWHPLHVLLCQWCTQDETLLLGWLALTTEERHLPILERMLEAQKQQAVIVGWAVEAIEEDCWVLDTTMVVTFMSPHAKSPCQAEPAFSPTPVLSLLAAVASLQLDMAVA</sequence>
<keyword evidence="2" id="KW-1185">Reference proteome</keyword>
<organism evidence="1 2">
    <name type="scientific">Alligator mississippiensis</name>
    <name type="common">American alligator</name>
    <dbReference type="NCBI Taxonomy" id="8496"/>
    <lineage>
        <taxon>Eukaryota</taxon>
        <taxon>Metazoa</taxon>
        <taxon>Chordata</taxon>
        <taxon>Craniata</taxon>
        <taxon>Vertebrata</taxon>
        <taxon>Euteleostomi</taxon>
        <taxon>Archelosauria</taxon>
        <taxon>Archosauria</taxon>
        <taxon>Crocodylia</taxon>
        <taxon>Alligatoridae</taxon>
        <taxon>Alligatorinae</taxon>
        <taxon>Alligator</taxon>
    </lineage>
</organism>